<dbReference type="eggNOG" id="ENOG502SNB8">
    <property type="taxonomic scope" value="Eukaryota"/>
</dbReference>
<feature type="compositionally biased region" description="Polar residues" evidence="1">
    <location>
        <begin position="471"/>
        <end position="483"/>
    </location>
</feature>
<feature type="compositionally biased region" description="Low complexity" evidence="1">
    <location>
        <begin position="209"/>
        <end position="226"/>
    </location>
</feature>
<reference evidence="3" key="1">
    <citation type="journal article" date="2012" name="Science">
        <title>The Paleozoic origin of enzymatic lignin decomposition reconstructed from 31 fungal genomes.</title>
        <authorList>
            <person name="Floudas D."/>
            <person name="Binder M."/>
            <person name="Riley R."/>
            <person name="Barry K."/>
            <person name="Blanchette R.A."/>
            <person name="Henrissat B."/>
            <person name="Martinez A.T."/>
            <person name="Otillar R."/>
            <person name="Spatafora J.W."/>
            <person name="Yadav J.S."/>
            <person name="Aerts A."/>
            <person name="Benoit I."/>
            <person name="Boyd A."/>
            <person name="Carlson A."/>
            <person name="Copeland A."/>
            <person name="Coutinho P.M."/>
            <person name="de Vries R.P."/>
            <person name="Ferreira P."/>
            <person name="Findley K."/>
            <person name="Foster B."/>
            <person name="Gaskell J."/>
            <person name="Glotzer D."/>
            <person name="Gorecki P."/>
            <person name="Heitman J."/>
            <person name="Hesse C."/>
            <person name="Hori C."/>
            <person name="Igarashi K."/>
            <person name="Jurgens J.A."/>
            <person name="Kallen N."/>
            <person name="Kersten P."/>
            <person name="Kohler A."/>
            <person name="Kuees U."/>
            <person name="Kumar T.K.A."/>
            <person name="Kuo A."/>
            <person name="LaButti K."/>
            <person name="Larrondo L.F."/>
            <person name="Lindquist E."/>
            <person name="Ling A."/>
            <person name="Lombard V."/>
            <person name="Lucas S."/>
            <person name="Lundell T."/>
            <person name="Martin R."/>
            <person name="McLaughlin D.J."/>
            <person name="Morgenstern I."/>
            <person name="Morin E."/>
            <person name="Murat C."/>
            <person name="Nagy L.G."/>
            <person name="Nolan M."/>
            <person name="Ohm R.A."/>
            <person name="Patyshakuliyeva A."/>
            <person name="Rokas A."/>
            <person name="Ruiz-Duenas F.J."/>
            <person name="Sabat G."/>
            <person name="Salamov A."/>
            <person name="Samejima M."/>
            <person name="Schmutz J."/>
            <person name="Slot J.C."/>
            <person name="St John F."/>
            <person name="Stenlid J."/>
            <person name="Sun H."/>
            <person name="Sun S."/>
            <person name="Syed K."/>
            <person name="Tsang A."/>
            <person name="Wiebenga A."/>
            <person name="Young D."/>
            <person name="Pisabarro A."/>
            <person name="Eastwood D.C."/>
            <person name="Martin F."/>
            <person name="Cullen D."/>
            <person name="Grigoriev I.V."/>
            <person name="Hibbett D.S."/>
        </authorList>
    </citation>
    <scope>NUCLEOTIDE SEQUENCE [LARGE SCALE GENOMIC DNA]</scope>
    <source>
        <strain evidence="3">FP-91666</strain>
    </source>
</reference>
<feature type="compositionally biased region" description="Basic residues" evidence="1">
    <location>
        <begin position="227"/>
        <end position="240"/>
    </location>
</feature>
<accession>R7RY27</accession>
<dbReference type="GeneID" id="18804113"/>
<dbReference type="KEGG" id="shs:STEHIDRAFT_172599"/>
<dbReference type="EMBL" id="JH687398">
    <property type="protein sequence ID" value="EIM80311.1"/>
    <property type="molecule type" value="Genomic_DNA"/>
</dbReference>
<proteinExistence type="predicted"/>
<dbReference type="OrthoDB" id="3264758at2759"/>
<evidence type="ECO:0000313" key="2">
    <source>
        <dbReference type="EMBL" id="EIM80311.1"/>
    </source>
</evidence>
<feature type="compositionally biased region" description="Pro residues" evidence="1">
    <location>
        <begin position="71"/>
        <end position="80"/>
    </location>
</feature>
<dbReference type="AlphaFoldDB" id="R7RY27"/>
<dbReference type="Proteomes" id="UP000053927">
    <property type="component" value="Unassembled WGS sequence"/>
</dbReference>
<feature type="compositionally biased region" description="Polar residues" evidence="1">
    <location>
        <begin position="38"/>
        <end position="64"/>
    </location>
</feature>
<feature type="region of interest" description="Disordered" evidence="1">
    <location>
        <begin position="12"/>
        <end position="88"/>
    </location>
</feature>
<dbReference type="RefSeq" id="XP_007310454.1">
    <property type="nucleotide sequence ID" value="XM_007310392.1"/>
</dbReference>
<sequence length="584" mass="63020">MAAPMHFDLFPQPAFDFLSRPPPQKKRPAGPPPPTPPLTISNLITTAPSSSYRRSSVTGITTWASKVIPGTPAPTSPPTTTPTSGRRPSLIFRRSSVSWNGGRRSSFTANRRPSASFLNVAETPIAATPSFKDCKYDLSALGYTYAVVPLPTPMEPISPTRRSGIDLPKLHIPTFSSSTPKGSPTKPHGPLHLFRSRFRSKSISASTRLPLPSSPSKPKSSTTLTKPKSKSNKASRRRSRSVSGTDSASTSTSERKKSTYANLAKHEYTAGGASLQRDVALMQFMGGGSHEKNIKNVMRKKAKAERKEQGLDFECKGEDVAVDEVWRDGKGGIWRDEDEALEYHGLLDGYSSSKERVSREWVGFGGSGEVSPTGAAEDEEERRGSVSTQDSDLDPRYVVPAASTENVAVDIDINVLSHSSPPAQSSAPGITMLTVPSRPNRLAPHLRKAPSFILEAFVPRSPPPVPHQRSRSLSDAISSVQPVQPTPLPKGKERRRPAALDLRPIENQTNLMPALYAVQGEAEFLSDSFEPAPTSEPENVRKAEISEVSSVRRGLGRRASVLNLGVGLLMKAVGGAKKENGVCA</sequence>
<gene>
    <name evidence="2" type="ORF">STEHIDRAFT_172599</name>
</gene>
<feature type="region of interest" description="Disordered" evidence="1">
    <location>
        <begin position="363"/>
        <end position="395"/>
    </location>
</feature>
<feature type="region of interest" description="Disordered" evidence="1">
    <location>
        <begin position="458"/>
        <end position="497"/>
    </location>
</feature>
<name>R7RY27_STEHR</name>
<dbReference type="OMA" id="QDEEMEY"/>
<feature type="region of interest" description="Disordered" evidence="1">
    <location>
        <begin position="160"/>
        <end position="258"/>
    </location>
</feature>
<evidence type="ECO:0000256" key="1">
    <source>
        <dbReference type="SAM" id="MobiDB-lite"/>
    </source>
</evidence>
<keyword evidence="3" id="KW-1185">Reference proteome</keyword>
<evidence type="ECO:0000313" key="3">
    <source>
        <dbReference type="Proteomes" id="UP000053927"/>
    </source>
</evidence>
<organism evidence="2 3">
    <name type="scientific">Stereum hirsutum (strain FP-91666)</name>
    <name type="common">White-rot fungus</name>
    <dbReference type="NCBI Taxonomy" id="721885"/>
    <lineage>
        <taxon>Eukaryota</taxon>
        <taxon>Fungi</taxon>
        <taxon>Dikarya</taxon>
        <taxon>Basidiomycota</taxon>
        <taxon>Agaricomycotina</taxon>
        <taxon>Agaricomycetes</taxon>
        <taxon>Russulales</taxon>
        <taxon>Stereaceae</taxon>
        <taxon>Stereum</taxon>
    </lineage>
</organism>
<protein>
    <submittedName>
        <fullName evidence="2">Uncharacterized protein</fullName>
    </submittedName>
</protein>
<feature type="compositionally biased region" description="Low complexity" evidence="1">
    <location>
        <begin position="173"/>
        <end position="186"/>
    </location>
</feature>